<dbReference type="RefSeq" id="WP_093401771.1">
    <property type="nucleotide sequence ID" value="NZ_BOPD01000035.1"/>
</dbReference>
<name>A0A9W5XM47_9ACTN</name>
<gene>
    <name evidence="1" type="ORF">Vse01_48800</name>
</gene>
<protein>
    <submittedName>
        <fullName evidence="1">Uncharacterized protein</fullName>
    </submittedName>
</protein>
<accession>A0A9W5XM47</accession>
<comment type="caution">
    <text evidence="1">The sequence shown here is derived from an EMBL/GenBank/DDBJ whole genome shotgun (WGS) entry which is preliminary data.</text>
</comment>
<dbReference type="Proteomes" id="UP000607311">
    <property type="component" value="Unassembled WGS sequence"/>
</dbReference>
<evidence type="ECO:0000313" key="2">
    <source>
        <dbReference type="Proteomes" id="UP000607311"/>
    </source>
</evidence>
<proteinExistence type="predicted"/>
<dbReference type="OrthoDB" id="3386371at2"/>
<keyword evidence="2" id="KW-1185">Reference proteome</keyword>
<dbReference type="EMBL" id="BOPD01000035">
    <property type="protein sequence ID" value="GIJ35732.1"/>
    <property type="molecule type" value="Genomic_DNA"/>
</dbReference>
<dbReference type="AlphaFoldDB" id="A0A9W5XM47"/>
<reference evidence="1" key="1">
    <citation type="submission" date="2021-01" db="EMBL/GenBank/DDBJ databases">
        <title>Whole genome shotgun sequence of Verrucosispora sediminis NBRC 107745.</title>
        <authorList>
            <person name="Komaki H."/>
            <person name="Tamura T."/>
        </authorList>
    </citation>
    <scope>NUCLEOTIDE SEQUENCE</scope>
    <source>
        <strain evidence="1">NBRC 107745</strain>
    </source>
</reference>
<evidence type="ECO:0000313" key="1">
    <source>
        <dbReference type="EMBL" id="GIJ35732.1"/>
    </source>
</evidence>
<organism evidence="1 2">
    <name type="scientific">Micromonospora sediminimaris</name>
    <dbReference type="NCBI Taxonomy" id="547162"/>
    <lineage>
        <taxon>Bacteria</taxon>
        <taxon>Bacillati</taxon>
        <taxon>Actinomycetota</taxon>
        <taxon>Actinomycetes</taxon>
        <taxon>Micromonosporales</taxon>
        <taxon>Micromonosporaceae</taxon>
        <taxon>Micromonospora</taxon>
    </lineage>
</organism>
<sequence length="141" mass="15257">MIKPELPEYIRTMVRGDYAANDAVEAKLDAEGWDGLPRYLAAVFFLAVDRRFGDTASRAEAIAFVGELRAGLANGGPEISAEAAEQLIMSIIDPALDYSMSQEMIGRIQAATVQKILTEENLSDDELDALLAEAVNLAARP</sequence>